<evidence type="ECO:0000313" key="1">
    <source>
        <dbReference type="EMBL" id="GAA2242576.1"/>
    </source>
</evidence>
<proteinExistence type="predicted"/>
<protein>
    <submittedName>
        <fullName evidence="1">Uncharacterized protein</fullName>
    </submittedName>
</protein>
<name>A0ABN3DVS8_9ACTN</name>
<organism evidence="1 2">
    <name type="scientific">Kitasatospora cystarginea</name>
    <dbReference type="NCBI Taxonomy" id="58350"/>
    <lineage>
        <taxon>Bacteria</taxon>
        <taxon>Bacillati</taxon>
        <taxon>Actinomycetota</taxon>
        <taxon>Actinomycetes</taxon>
        <taxon>Kitasatosporales</taxon>
        <taxon>Streptomycetaceae</taxon>
        <taxon>Kitasatospora</taxon>
    </lineage>
</organism>
<accession>A0ABN3DVS8</accession>
<reference evidence="1 2" key="1">
    <citation type="journal article" date="2019" name="Int. J. Syst. Evol. Microbiol.">
        <title>The Global Catalogue of Microorganisms (GCM) 10K type strain sequencing project: providing services to taxonomists for standard genome sequencing and annotation.</title>
        <authorList>
            <consortium name="The Broad Institute Genomics Platform"/>
            <consortium name="The Broad Institute Genome Sequencing Center for Infectious Disease"/>
            <person name="Wu L."/>
            <person name="Ma J."/>
        </authorList>
    </citation>
    <scope>NUCLEOTIDE SEQUENCE [LARGE SCALE GENOMIC DNA]</scope>
    <source>
        <strain evidence="1 2">JCM 7356</strain>
    </source>
</reference>
<dbReference type="Proteomes" id="UP001500305">
    <property type="component" value="Unassembled WGS sequence"/>
</dbReference>
<keyword evidence="2" id="KW-1185">Reference proteome</keyword>
<dbReference type="EMBL" id="BAAATR010000009">
    <property type="protein sequence ID" value="GAA2242576.1"/>
    <property type="molecule type" value="Genomic_DNA"/>
</dbReference>
<gene>
    <name evidence="1" type="ORF">GCM10010430_25210</name>
</gene>
<sequence length="178" mass="18834">MAERALARPLPVSGLAALTERLARLDDSYLRRHTKTELGEEIARMVEQSGAGLLDGAPAAGQDQVALSALGIHELPPAGYLPCSYSTTGDLRAVLDRLLGDGVDLRICQYGLAEIAQAVQEAQRRDRIPLAAACRPGVDILVPTDPCGEQQGSWVAFVRRAVRYCGGEGAVAAESAVN</sequence>
<evidence type="ECO:0000313" key="2">
    <source>
        <dbReference type="Proteomes" id="UP001500305"/>
    </source>
</evidence>
<dbReference type="RefSeq" id="WP_344636403.1">
    <property type="nucleotide sequence ID" value="NZ_BAAATR010000009.1"/>
</dbReference>
<comment type="caution">
    <text evidence="1">The sequence shown here is derived from an EMBL/GenBank/DDBJ whole genome shotgun (WGS) entry which is preliminary data.</text>
</comment>